<name>A0ABW7EW63_9BURK</name>
<accession>A0ABW7EW63</accession>
<organism evidence="2 3">
    <name type="scientific">Pelomonas dachongensis</name>
    <dbReference type="NCBI Taxonomy" id="3299029"/>
    <lineage>
        <taxon>Bacteria</taxon>
        <taxon>Pseudomonadati</taxon>
        <taxon>Pseudomonadota</taxon>
        <taxon>Betaproteobacteria</taxon>
        <taxon>Burkholderiales</taxon>
        <taxon>Sphaerotilaceae</taxon>
        <taxon>Roseateles</taxon>
    </lineage>
</organism>
<dbReference type="RefSeq" id="WP_394472527.1">
    <property type="nucleotide sequence ID" value="NZ_JBIGHY010000009.1"/>
</dbReference>
<sequence length="55" mass="5605">MNRPNAPSTPPVPGARPDDNSVAGEEDPGASLGEPPRPAQAQPPRPAVPTRPTAD</sequence>
<evidence type="ECO:0000256" key="1">
    <source>
        <dbReference type="SAM" id="MobiDB-lite"/>
    </source>
</evidence>
<dbReference type="Proteomes" id="UP001606300">
    <property type="component" value="Unassembled WGS sequence"/>
</dbReference>
<comment type="caution">
    <text evidence="2">The sequence shown here is derived from an EMBL/GenBank/DDBJ whole genome shotgun (WGS) entry which is preliminary data.</text>
</comment>
<reference evidence="2 3" key="1">
    <citation type="submission" date="2024-09" db="EMBL/GenBank/DDBJ databases">
        <title>Novel species of the genus Pelomonas and Roseateles isolated from streams.</title>
        <authorList>
            <person name="Lu H."/>
        </authorList>
    </citation>
    <scope>NUCLEOTIDE SEQUENCE [LARGE SCALE GENOMIC DNA]</scope>
    <source>
        <strain evidence="2 3">DC23W</strain>
    </source>
</reference>
<dbReference type="EMBL" id="JBIGHY010000009">
    <property type="protein sequence ID" value="MFG6416465.1"/>
    <property type="molecule type" value="Genomic_DNA"/>
</dbReference>
<feature type="region of interest" description="Disordered" evidence="1">
    <location>
        <begin position="1"/>
        <end position="55"/>
    </location>
</feature>
<evidence type="ECO:0000313" key="2">
    <source>
        <dbReference type="EMBL" id="MFG6416465.1"/>
    </source>
</evidence>
<gene>
    <name evidence="2" type="ORF">ACG02S_21455</name>
</gene>
<keyword evidence="3" id="KW-1185">Reference proteome</keyword>
<proteinExistence type="predicted"/>
<feature type="compositionally biased region" description="Pro residues" evidence="1">
    <location>
        <begin position="35"/>
        <end position="49"/>
    </location>
</feature>
<protein>
    <submittedName>
        <fullName evidence="2">Uncharacterized protein</fullName>
    </submittedName>
</protein>
<evidence type="ECO:0000313" key="3">
    <source>
        <dbReference type="Proteomes" id="UP001606300"/>
    </source>
</evidence>